<proteinExistence type="predicted"/>
<evidence type="ECO:0000256" key="1">
    <source>
        <dbReference type="SAM" id="MobiDB-lite"/>
    </source>
</evidence>
<sequence>MPDLLFTQLRSHQSSTSLLHLFRKSRRRRNQRERDTDTELPSLNTNSPRLSIPSNTSHFLITTFPS</sequence>
<feature type="region of interest" description="Disordered" evidence="1">
    <location>
        <begin position="17"/>
        <end position="56"/>
    </location>
</feature>
<name>A0AAD5L129_9CRUS</name>
<gene>
    <name evidence="2" type="ORF">GHT06_008255</name>
</gene>
<feature type="compositionally biased region" description="Polar residues" evidence="1">
    <location>
        <begin position="39"/>
        <end position="56"/>
    </location>
</feature>
<keyword evidence="3" id="KW-1185">Reference proteome</keyword>
<feature type="compositionally biased region" description="Basic residues" evidence="1">
    <location>
        <begin position="21"/>
        <end position="31"/>
    </location>
</feature>
<dbReference type="AlphaFoldDB" id="A0AAD5L129"/>
<evidence type="ECO:0000313" key="2">
    <source>
        <dbReference type="EMBL" id="KAI9564516.1"/>
    </source>
</evidence>
<dbReference type="EMBL" id="WJBH02000001">
    <property type="protein sequence ID" value="KAI9564516.1"/>
    <property type="molecule type" value="Genomic_DNA"/>
</dbReference>
<dbReference type="Proteomes" id="UP000820818">
    <property type="component" value="Linkage Group LG1"/>
</dbReference>
<organism evidence="2 3">
    <name type="scientific">Daphnia sinensis</name>
    <dbReference type="NCBI Taxonomy" id="1820382"/>
    <lineage>
        <taxon>Eukaryota</taxon>
        <taxon>Metazoa</taxon>
        <taxon>Ecdysozoa</taxon>
        <taxon>Arthropoda</taxon>
        <taxon>Crustacea</taxon>
        <taxon>Branchiopoda</taxon>
        <taxon>Diplostraca</taxon>
        <taxon>Cladocera</taxon>
        <taxon>Anomopoda</taxon>
        <taxon>Daphniidae</taxon>
        <taxon>Daphnia</taxon>
        <taxon>Daphnia similis group</taxon>
    </lineage>
</organism>
<accession>A0AAD5L129</accession>
<protein>
    <submittedName>
        <fullName evidence="2">Uncharacterized protein</fullName>
    </submittedName>
</protein>
<comment type="caution">
    <text evidence="2">The sequence shown here is derived from an EMBL/GenBank/DDBJ whole genome shotgun (WGS) entry which is preliminary data.</text>
</comment>
<evidence type="ECO:0000313" key="3">
    <source>
        <dbReference type="Proteomes" id="UP000820818"/>
    </source>
</evidence>
<reference evidence="2 3" key="1">
    <citation type="submission" date="2022-05" db="EMBL/GenBank/DDBJ databases">
        <title>A multi-omics perspective on studying reproductive biology in Daphnia sinensis.</title>
        <authorList>
            <person name="Jia J."/>
        </authorList>
    </citation>
    <scope>NUCLEOTIDE SEQUENCE [LARGE SCALE GENOMIC DNA]</scope>
    <source>
        <strain evidence="2 3">WSL</strain>
    </source>
</reference>